<evidence type="ECO:0000256" key="2">
    <source>
        <dbReference type="ARBA" id="ARBA00009142"/>
    </source>
</evidence>
<evidence type="ECO:0000256" key="5">
    <source>
        <dbReference type="ARBA" id="ARBA00022692"/>
    </source>
</evidence>
<keyword evidence="6 8" id="KW-1133">Transmembrane helix</keyword>
<dbReference type="InterPro" id="IPR002781">
    <property type="entry name" value="TM_pro_TauE-like"/>
</dbReference>
<dbReference type="RefSeq" id="WP_234996315.1">
    <property type="nucleotide sequence ID" value="NZ_FXWH01000002.1"/>
</dbReference>
<feature type="transmembrane region" description="Helical" evidence="8">
    <location>
        <begin position="130"/>
        <end position="155"/>
    </location>
</feature>
<dbReference type="EMBL" id="FXWH01000002">
    <property type="protein sequence ID" value="SMQ80064.1"/>
    <property type="molecule type" value="Genomic_DNA"/>
</dbReference>
<keyword evidence="10" id="KW-1185">Reference proteome</keyword>
<comment type="similarity">
    <text evidence="2 8">Belongs to the 4-toluene sulfonate uptake permease (TSUP) (TC 2.A.102) family.</text>
</comment>
<gene>
    <name evidence="9" type="ORF">SAMN06297229_1979</name>
</gene>
<sequence length="246" mass="26332">MIDPMVSEAVFWGLVLLSAGTSFLTATLGAGGGVVMIAAMAILLPPAALIPVHGMVQLGSNLGRASMSWRHIHWPTMMVFAPFSILGAIVASLILLQLPVTVVQLTIALFILYLCWGPKLPAVALKRRGLAVAASVTGFLALFIGASGPLVGAFIKSRFIDRYQVVATFAATMSVQHIPKAFVFGFAGFVFADWWLLIALMIAAGLVGTWLGLHTLGKISDKRFDLLFKLVLSILAVRLLYQALLQ</sequence>
<evidence type="ECO:0000256" key="1">
    <source>
        <dbReference type="ARBA" id="ARBA00004651"/>
    </source>
</evidence>
<organism evidence="9 10">
    <name type="scientific">Pseudidiomarina planktonica</name>
    <dbReference type="NCBI Taxonomy" id="1323738"/>
    <lineage>
        <taxon>Bacteria</taxon>
        <taxon>Pseudomonadati</taxon>
        <taxon>Pseudomonadota</taxon>
        <taxon>Gammaproteobacteria</taxon>
        <taxon>Alteromonadales</taxon>
        <taxon>Idiomarinaceae</taxon>
        <taxon>Pseudidiomarina</taxon>
    </lineage>
</organism>
<reference evidence="10" key="1">
    <citation type="submission" date="2017-04" db="EMBL/GenBank/DDBJ databases">
        <authorList>
            <person name="Varghese N."/>
            <person name="Submissions S."/>
        </authorList>
    </citation>
    <scope>NUCLEOTIDE SEQUENCE [LARGE SCALE GENOMIC DNA]</scope>
</reference>
<feature type="transmembrane region" description="Helical" evidence="8">
    <location>
        <begin position="9"/>
        <end position="28"/>
    </location>
</feature>
<dbReference type="AlphaFoldDB" id="A0A1Y6FWG9"/>
<evidence type="ECO:0000256" key="3">
    <source>
        <dbReference type="ARBA" id="ARBA00022448"/>
    </source>
</evidence>
<dbReference type="InterPro" id="IPR052017">
    <property type="entry name" value="TSUP"/>
</dbReference>
<keyword evidence="5 8" id="KW-0812">Transmembrane</keyword>
<evidence type="ECO:0000256" key="8">
    <source>
        <dbReference type="RuleBase" id="RU363041"/>
    </source>
</evidence>
<evidence type="ECO:0000313" key="9">
    <source>
        <dbReference type="EMBL" id="SMQ80064.1"/>
    </source>
</evidence>
<dbReference type="PANTHER" id="PTHR30269:SF37">
    <property type="entry name" value="MEMBRANE TRANSPORTER PROTEIN"/>
    <property type="match status" value="1"/>
</dbReference>
<keyword evidence="7 8" id="KW-0472">Membrane</keyword>
<feature type="transmembrane region" description="Helical" evidence="8">
    <location>
        <begin position="102"/>
        <end position="118"/>
    </location>
</feature>
<dbReference type="Pfam" id="PF01925">
    <property type="entry name" value="TauE"/>
    <property type="match status" value="1"/>
</dbReference>
<keyword evidence="4 8" id="KW-1003">Cell membrane</keyword>
<keyword evidence="3" id="KW-0813">Transport</keyword>
<evidence type="ECO:0000256" key="6">
    <source>
        <dbReference type="ARBA" id="ARBA00022989"/>
    </source>
</evidence>
<dbReference type="PANTHER" id="PTHR30269">
    <property type="entry name" value="TRANSMEMBRANE PROTEIN YFCA"/>
    <property type="match status" value="1"/>
</dbReference>
<accession>A0A1Y6FWG9</accession>
<dbReference type="GO" id="GO:0005886">
    <property type="term" value="C:plasma membrane"/>
    <property type="evidence" value="ECO:0007669"/>
    <property type="project" value="UniProtKB-SubCell"/>
</dbReference>
<feature type="transmembrane region" description="Helical" evidence="8">
    <location>
        <begin position="194"/>
        <end position="214"/>
    </location>
</feature>
<name>A0A1Y6FWG9_9GAMM</name>
<feature type="transmembrane region" description="Helical" evidence="8">
    <location>
        <begin position="226"/>
        <end position="244"/>
    </location>
</feature>
<protein>
    <recommendedName>
        <fullName evidence="8">Probable membrane transporter protein</fullName>
    </recommendedName>
</protein>
<dbReference type="Proteomes" id="UP000194450">
    <property type="component" value="Unassembled WGS sequence"/>
</dbReference>
<evidence type="ECO:0000256" key="4">
    <source>
        <dbReference type="ARBA" id="ARBA00022475"/>
    </source>
</evidence>
<proteinExistence type="inferred from homology"/>
<evidence type="ECO:0000313" key="10">
    <source>
        <dbReference type="Proteomes" id="UP000194450"/>
    </source>
</evidence>
<evidence type="ECO:0000256" key="7">
    <source>
        <dbReference type="ARBA" id="ARBA00023136"/>
    </source>
</evidence>
<comment type="subcellular location">
    <subcellularLocation>
        <location evidence="1 8">Cell membrane</location>
        <topology evidence="1 8">Multi-pass membrane protein</topology>
    </subcellularLocation>
</comment>
<feature type="transmembrane region" description="Helical" evidence="8">
    <location>
        <begin position="77"/>
        <end position="96"/>
    </location>
</feature>
<feature type="transmembrane region" description="Helical" evidence="8">
    <location>
        <begin position="34"/>
        <end position="56"/>
    </location>
</feature>